<dbReference type="Proteomes" id="UP000031982">
    <property type="component" value="Unassembled WGS sequence"/>
</dbReference>
<organism evidence="1 2">
    <name type="scientific">Bacillus badius</name>
    <dbReference type="NCBI Taxonomy" id="1455"/>
    <lineage>
        <taxon>Bacteria</taxon>
        <taxon>Bacillati</taxon>
        <taxon>Bacillota</taxon>
        <taxon>Bacilli</taxon>
        <taxon>Bacillales</taxon>
        <taxon>Bacillaceae</taxon>
        <taxon>Pseudobacillus</taxon>
    </lineage>
</organism>
<evidence type="ECO:0000313" key="1">
    <source>
        <dbReference type="EMBL" id="KIL78547.1"/>
    </source>
</evidence>
<dbReference type="EMBL" id="JXLP01000009">
    <property type="protein sequence ID" value="KIL78547.1"/>
    <property type="molecule type" value="Genomic_DNA"/>
</dbReference>
<accession>A0ABR5AUY8</accession>
<sequence>MEWSSRYPVHFTSLTGKENGPPTVSVTLNTACPIKKEPSLAAAARDGCYILN</sequence>
<evidence type="ECO:0000313" key="2">
    <source>
        <dbReference type="Proteomes" id="UP000031982"/>
    </source>
</evidence>
<protein>
    <submittedName>
        <fullName evidence="1">Uncharacterized protein</fullName>
    </submittedName>
</protein>
<comment type="caution">
    <text evidence="1">The sequence shown here is derived from an EMBL/GenBank/DDBJ whole genome shotgun (WGS) entry which is preliminary data.</text>
</comment>
<gene>
    <name evidence="1" type="ORF">SD77_4227</name>
</gene>
<name>A0ABR5AUY8_BACBA</name>
<reference evidence="1 2" key="1">
    <citation type="submission" date="2015-01" db="EMBL/GenBank/DDBJ databases">
        <title>Genome Assembly of Bacillus badius MTCC 1458.</title>
        <authorList>
            <person name="Verma A."/>
            <person name="Khatri I."/>
            <person name="Mual P."/>
            <person name="Subramanian S."/>
            <person name="Krishnamurthi S."/>
        </authorList>
    </citation>
    <scope>NUCLEOTIDE SEQUENCE [LARGE SCALE GENOMIC DNA]</scope>
    <source>
        <strain evidence="1 2">MTCC 1458</strain>
    </source>
</reference>
<keyword evidence="2" id="KW-1185">Reference proteome</keyword>
<proteinExistence type="predicted"/>